<proteinExistence type="predicted"/>
<dbReference type="EMBL" id="JH717985">
    <property type="protein sequence ID" value="EJC97760.1"/>
    <property type="molecule type" value="Genomic_DNA"/>
</dbReference>
<gene>
    <name evidence="1" type="ORF">FOMMEDRAFT_24213</name>
</gene>
<dbReference type="RefSeq" id="XP_007271939.1">
    <property type="nucleotide sequence ID" value="XM_007271877.1"/>
</dbReference>
<keyword evidence="2" id="KW-1185">Reference proteome</keyword>
<reference evidence="2" key="1">
    <citation type="journal article" date="2012" name="Science">
        <title>The Paleozoic origin of enzymatic lignin decomposition reconstructed from 31 fungal genomes.</title>
        <authorList>
            <person name="Floudas D."/>
            <person name="Binder M."/>
            <person name="Riley R."/>
            <person name="Barry K."/>
            <person name="Blanchette R.A."/>
            <person name="Henrissat B."/>
            <person name="Martinez A.T."/>
            <person name="Otillar R."/>
            <person name="Spatafora J.W."/>
            <person name="Yadav J.S."/>
            <person name="Aerts A."/>
            <person name="Benoit I."/>
            <person name="Boyd A."/>
            <person name="Carlson A."/>
            <person name="Copeland A."/>
            <person name="Coutinho P.M."/>
            <person name="de Vries R.P."/>
            <person name="Ferreira P."/>
            <person name="Findley K."/>
            <person name="Foster B."/>
            <person name="Gaskell J."/>
            <person name="Glotzer D."/>
            <person name="Gorecki P."/>
            <person name="Heitman J."/>
            <person name="Hesse C."/>
            <person name="Hori C."/>
            <person name="Igarashi K."/>
            <person name="Jurgens J.A."/>
            <person name="Kallen N."/>
            <person name="Kersten P."/>
            <person name="Kohler A."/>
            <person name="Kuees U."/>
            <person name="Kumar T.K.A."/>
            <person name="Kuo A."/>
            <person name="LaButti K."/>
            <person name="Larrondo L.F."/>
            <person name="Lindquist E."/>
            <person name="Ling A."/>
            <person name="Lombard V."/>
            <person name="Lucas S."/>
            <person name="Lundell T."/>
            <person name="Martin R."/>
            <person name="McLaughlin D.J."/>
            <person name="Morgenstern I."/>
            <person name="Morin E."/>
            <person name="Murat C."/>
            <person name="Nagy L.G."/>
            <person name="Nolan M."/>
            <person name="Ohm R.A."/>
            <person name="Patyshakuliyeva A."/>
            <person name="Rokas A."/>
            <person name="Ruiz-Duenas F.J."/>
            <person name="Sabat G."/>
            <person name="Salamov A."/>
            <person name="Samejima M."/>
            <person name="Schmutz J."/>
            <person name="Slot J.C."/>
            <person name="St John F."/>
            <person name="Stenlid J."/>
            <person name="Sun H."/>
            <person name="Sun S."/>
            <person name="Syed K."/>
            <person name="Tsang A."/>
            <person name="Wiebenga A."/>
            <person name="Young D."/>
            <person name="Pisabarro A."/>
            <person name="Eastwood D.C."/>
            <person name="Martin F."/>
            <person name="Cullen D."/>
            <person name="Grigoriev I.V."/>
            <person name="Hibbett D.S."/>
        </authorList>
    </citation>
    <scope>NUCLEOTIDE SEQUENCE [LARGE SCALE GENOMIC DNA]</scope>
    <source>
        <strain evidence="2">MF3/22</strain>
    </source>
</reference>
<dbReference type="AlphaFoldDB" id="R7SH98"/>
<dbReference type="Proteomes" id="UP000053630">
    <property type="component" value="Unassembled WGS sequence"/>
</dbReference>
<accession>R7SH98</accession>
<protein>
    <submittedName>
        <fullName evidence="1">Uncharacterized protein</fullName>
    </submittedName>
</protein>
<name>R7SH98_FOMME</name>
<organism evidence="1 2">
    <name type="scientific">Fomitiporia mediterranea (strain MF3/22)</name>
    <name type="common">Grapevine white-rot fungus</name>
    <dbReference type="NCBI Taxonomy" id="694068"/>
    <lineage>
        <taxon>Eukaryota</taxon>
        <taxon>Fungi</taxon>
        <taxon>Dikarya</taxon>
        <taxon>Basidiomycota</taxon>
        <taxon>Agaricomycotina</taxon>
        <taxon>Agaricomycetes</taxon>
        <taxon>Hymenochaetales</taxon>
        <taxon>Hymenochaetaceae</taxon>
        <taxon>Fomitiporia</taxon>
    </lineage>
</organism>
<dbReference type="GeneID" id="18678434"/>
<sequence length="77" mass="8896">MTYLYIPNGYLDRLLARTRLVGRDMRDTRPRSFCIHVYDAPKASVGDECSELGRFDNQDMSNIFRADRRAVHASRAS</sequence>
<dbReference type="KEGG" id="fme:FOMMEDRAFT_24213"/>
<evidence type="ECO:0000313" key="2">
    <source>
        <dbReference type="Proteomes" id="UP000053630"/>
    </source>
</evidence>
<evidence type="ECO:0000313" key="1">
    <source>
        <dbReference type="EMBL" id="EJC97760.1"/>
    </source>
</evidence>